<keyword evidence="1" id="KW-0479">Metal-binding</keyword>
<feature type="compositionally biased region" description="Pro residues" evidence="2">
    <location>
        <begin position="19"/>
        <end position="34"/>
    </location>
</feature>
<evidence type="ECO:0000256" key="2">
    <source>
        <dbReference type="SAM" id="MobiDB-lite"/>
    </source>
</evidence>
<keyword evidence="1" id="KW-0862">Zinc</keyword>
<gene>
    <name evidence="4" type="ORF">AVEN_113657_1</name>
</gene>
<proteinExistence type="predicted"/>
<accession>A0A4Y2NUZ0</accession>
<name>A0A4Y2NUZ0_ARAVE</name>
<sequence length="207" mass="22719">MNEDHVNLKDASLPRERLPPPPSSSQPKHLPPPSFAQIVADRTTTLIMYLKEGTDISIRKLLREEVNPQREDDLGTGLGVVSSRAATILRSIETHPLTGRFVGLAGTLFFYYLLSVPCLRWQTRIRLDDLSSDSREGVFHGAAHMENSGNIGATGAVTTEGTSPGCANDVISVEIPVIGCFGCTLCNEEFDRATRLSRHARERHLTP</sequence>
<organism evidence="4 5">
    <name type="scientific">Araneus ventricosus</name>
    <name type="common">Orbweaver spider</name>
    <name type="synonym">Epeira ventricosa</name>
    <dbReference type="NCBI Taxonomy" id="182803"/>
    <lineage>
        <taxon>Eukaryota</taxon>
        <taxon>Metazoa</taxon>
        <taxon>Ecdysozoa</taxon>
        <taxon>Arthropoda</taxon>
        <taxon>Chelicerata</taxon>
        <taxon>Arachnida</taxon>
        <taxon>Araneae</taxon>
        <taxon>Araneomorphae</taxon>
        <taxon>Entelegynae</taxon>
        <taxon>Araneoidea</taxon>
        <taxon>Araneidae</taxon>
        <taxon>Araneus</taxon>
    </lineage>
</organism>
<dbReference type="EMBL" id="BGPR01009679">
    <property type="protein sequence ID" value="GBN41576.1"/>
    <property type="molecule type" value="Genomic_DNA"/>
</dbReference>
<reference evidence="4 5" key="1">
    <citation type="journal article" date="2019" name="Sci. Rep.">
        <title>Orb-weaving spider Araneus ventricosus genome elucidates the spidroin gene catalogue.</title>
        <authorList>
            <person name="Kono N."/>
            <person name="Nakamura H."/>
            <person name="Ohtoshi R."/>
            <person name="Moran D.A.P."/>
            <person name="Shinohara A."/>
            <person name="Yoshida Y."/>
            <person name="Fujiwara M."/>
            <person name="Mori M."/>
            <person name="Tomita M."/>
            <person name="Arakawa K."/>
        </authorList>
    </citation>
    <scope>NUCLEOTIDE SEQUENCE [LARGE SCALE GENOMIC DNA]</scope>
</reference>
<evidence type="ECO:0000313" key="4">
    <source>
        <dbReference type="EMBL" id="GBN41576.1"/>
    </source>
</evidence>
<dbReference type="Proteomes" id="UP000499080">
    <property type="component" value="Unassembled WGS sequence"/>
</dbReference>
<evidence type="ECO:0000256" key="1">
    <source>
        <dbReference type="PROSITE-ProRule" id="PRU00042"/>
    </source>
</evidence>
<keyword evidence="1" id="KW-0863">Zinc-finger</keyword>
<dbReference type="OrthoDB" id="6155671at2759"/>
<feature type="domain" description="C2H2-type" evidence="3">
    <location>
        <begin position="181"/>
        <end position="207"/>
    </location>
</feature>
<evidence type="ECO:0000259" key="3">
    <source>
        <dbReference type="PROSITE" id="PS50157"/>
    </source>
</evidence>
<dbReference type="AlphaFoldDB" id="A0A4Y2NUZ0"/>
<dbReference type="PROSITE" id="PS00028">
    <property type="entry name" value="ZINC_FINGER_C2H2_1"/>
    <property type="match status" value="1"/>
</dbReference>
<comment type="caution">
    <text evidence="4">The sequence shown here is derived from an EMBL/GenBank/DDBJ whole genome shotgun (WGS) entry which is preliminary data.</text>
</comment>
<feature type="region of interest" description="Disordered" evidence="2">
    <location>
        <begin position="1"/>
        <end position="34"/>
    </location>
</feature>
<dbReference type="PROSITE" id="PS50157">
    <property type="entry name" value="ZINC_FINGER_C2H2_2"/>
    <property type="match status" value="1"/>
</dbReference>
<dbReference type="InterPro" id="IPR013087">
    <property type="entry name" value="Znf_C2H2_type"/>
</dbReference>
<protein>
    <recommendedName>
        <fullName evidence="3">C2H2-type domain-containing protein</fullName>
    </recommendedName>
</protein>
<keyword evidence="5" id="KW-1185">Reference proteome</keyword>
<feature type="compositionally biased region" description="Basic and acidic residues" evidence="2">
    <location>
        <begin position="1"/>
        <end position="18"/>
    </location>
</feature>
<dbReference type="GO" id="GO:0008270">
    <property type="term" value="F:zinc ion binding"/>
    <property type="evidence" value="ECO:0007669"/>
    <property type="project" value="UniProtKB-KW"/>
</dbReference>
<evidence type="ECO:0000313" key="5">
    <source>
        <dbReference type="Proteomes" id="UP000499080"/>
    </source>
</evidence>